<sequence>MAEVAEKLDTDNMAEQPEGLAADRSKPESVNEEYTGARIKSKEHLERENKITITHTVIVKRVPSQDFTNFKQMESNTPVCHLLYEDIDNGSFYLQWKANTAEEYKNSVLMMVPEKNVPKFKLTQDGGRAPMSHKVAPDKMKFYSCVCQFLKLVKDYNAKFQLMPAWATEMPYKCDLYLHFEDNRVVKVDMEHAVLENVNCVAVVGTSTRLSIKMSREQFVTAVRNVGYALTF</sequence>
<dbReference type="Pfam" id="PF18590">
    <property type="entry name" value="IMP2_N"/>
    <property type="match status" value="1"/>
</dbReference>
<dbReference type="Proteomes" id="UP000244803">
    <property type="component" value="Chromosome 1"/>
</dbReference>
<dbReference type="AlphaFoldDB" id="A0A976QQ84"/>
<evidence type="ECO:0000313" key="4">
    <source>
        <dbReference type="Proteomes" id="UP000244803"/>
    </source>
</evidence>
<organism evidence="3 4">
    <name type="scientific">Theileria orientalis</name>
    <dbReference type="NCBI Taxonomy" id="68886"/>
    <lineage>
        <taxon>Eukaryota</taxon>
        <taxon>Sar</taxon>
        <taxon>Alveolata</taxon>
        <taxon>Apicomplexa</taxon>
        <taxon>Aconoidasida</taxon>
        <taxon>Piroplasmida</taxon>
        <taxon>Theileriidae</taxon>
        <taxon>Theileria</taxon>
    </lineage>
</organism>
<dbReference type="InterPro" id="IPR040955">
    <property type="entry name" value="IMP2_N"/>
</dbReference>
<evidence type="ECO:0000259" key="2">
    <source>
        <dbReference type="Pfam" id="PF18590"/>
    </source>
</evidence>
<protein>
    <recommendedName>
        <fullName evidence="2">Immune mapped protein 2 N-terminal domain-containing protein</fullName>
    </recommendedName>
</protein>
<reference evidence="3" key="1">
    <citation type="submission" date="2022-07" db="EMBL/GenBank/DDBJ databases">
        <title>Evaluation of T. orientalis genome assembly methods using nanopore sequencing and analysis of variation between genomes.</title>
        <authorList>
            <person name="Yam J."/>
            <person name="Micallef M.L."/>
            <person name="Liu M."/>
            <person name="Djordjevic S.P."/>
            <person name="Bogema D.R."/>
            <person name="Jenkins C."/>
        </authorList>
    </citation>
    <scope>NUCLEOTIDE SEQUENCE</scope>
    <source>
        <strain evidence="3">Fish Creek</strain>
    </source>
</reference>
<evidence type="ECO:0000313" key="3">
    <source>
        <dbReference type="EMBL" id="UKJ87643.1"/>
    </source>
</evidence>
<dbReference type="EMBL" id="CP056065">
    <property type="protein sequence ID" value="UKJ87643.1"/>
    <property type="molecule type" value="Genomic_DNA"/>
</dbReference>
<feature type="compositionally biased region" description="Basic and acidic residues" evidence="1">
    <location>
        <begin position="1"/>
        <end position="10"/>
    </location>
</feature>
<dbReference type="OrthoDB" id="360347at2759"/>
<feature type="domain" description="Immune mapped protein 2 N-terminal" evidence="2">
    <location>
        <begin position="78"/>
        <end position="163"/>
    </location>
</feature>
<proteinExistence type="predicted"/>
<gene>
    <name evidence="3" type="ORF">MACJ_000079</name>
</gene>
<name>A0A976QQ84_THEOR</name>
<accession>A0A976QQ84</accession>
<feature type="region of interest" description="Disordered" evidence="1">
    <location>
        <begin position="1"/>
        <end position="31"/>
    </location>
</feature>
<evidence type="ECO:0000256" key="1">
    <source>
        <dbReference type="SAM" id="MobiDB-lite"/>
    </source>
</evidence>